<dbReference type="Pfam" id="PF25967">
    <property type="entry name" value="RND-MFP_C"/>
    <property type="match status" value="1"/>
</dbReference>
<dbReference type="PANTHER" id="PTHR30158:SF3">
    <property type="entry name" value="MULTIDRUG EFFLUX PUMP SUBUNIT ACRA-RELATED"/>
    <property type="match status" value="1"/>
</dbReference>
<dbReference type="OrthoDB" id="9800613at2"/>
<evidence type="ECO:0000256" key="2">
    <source>
        <dbReference type="ARBA" id="ARBA00009477"/>
    </source>
</evidence>
<dbReference type="InterPro" id="IPR058627">
    <property type="entry name" value="MdtA-like_C"/>
</dbReference>
<feature type="domain" description="Multidrug resistance protein MdtA-like barrel-sandwich hybrid" evidence="5">
    <location>
        <begin position="56"/>
        <end position="198"/>
    </location>
</feature>
<dbReference type="Pfam" id="PF25917">
    <property type="entry name" value="BSH_RND"/>
    <property type="match status" value="1"/>
</dbReference>
<dbReference type="InterPro" id="IPR058626">
    <property type="entry name" value="MdtA-like_b-barrel"/>
</dbReference>
<keyword evidence="9" id="KW-1185">Reference proteome</keyword>
<dbReference type="KEGG" id="sclo:SCLO_1013800"/>
<keyword evidence="3" id="KW-0732">Signal</keyword>
<dbReference type="EMBL" id="AP017655">
    <property type="protein sequence ID" value="BAV64420.1"/>
    <property type="molecule type" value="Genomic_DNA"/>
</dbReference>
<gene>
    <name evidence="8" type="ORF">SCLO_1013800</name>
</gene>
<dbReference type="Gene3D" id="1.10.287.470">
    <property type="entry name" value="Helix hairpin bin"/>
    <property type="match status" value="1"/>
</dbReference>
<dbReference type="NCBIfam" id="TIGR01730">
    <property type="entry name" value="RND_mfp"/>
    <property type="match status" value="1"/>
</dbReference>
<feature type="domain" description="Multidrug resistance protein MdtA-like C-terminal permuted SH3" evidence="7">
    <location>
        <begin position="289"/>
        <end position="350"/>
    </location>
</feature>
<feature type="domain" description="Multidrug resistance protein MdtA-like alpha-helical hairpin" evidence="4">
    <location>
        <begin position="98"/>
        <end position="157"/>
    </location>
</feature>
<proteinExistence type="inferred from homology"/>
<dbReference type="Pfam" id="PF25876">
    <property type="entry name" value="HH_MFP_RND"/>
    <property type="match status" value="1"/>
</dbReference>
<evidence type="ECO:0000256" key="3">
    <source>
        <dbReference type="SAM" id="SignalP"/>
    </source>
</evidence>
<dbReference type="GO" id="GO:0046677">
    <property type="term" value="P:response to antibiotic"/>
    <property type="evidence" value="ECO:0007669"/>
    <property type="project" value="TreeGrafter"/>
</dbReference>
<dbReference type="Gene3D" id="2.40.420.20">
    <property type="match status" value="1"/>
</dbReference>
<evidence type="ECO:0000313" key="9">
    <source>
        <dbReference type="Proteomes" id="UP000218272"/>
    </source>
</evidence>
<dbReference type="PANTHER" id="PTHR30158">
    <property type="entry name" value="ACRA/E-RELATED COMPONENT OF DRUG EFFLUX TRANSPORTER"/>
    <property type="match status" value="1"/>
</dbReference>
<evidence type="ECO:0000259" key="6">
    <source>
        <dbReference type="Pfam" id="PF25944"/>
    </source>
</evidence>
<dbReference type="FunFam" id="2.40.420.20:FF:000001">
    <property type="entry name" value="Efflux RND transporter periplasmic adaptor subunit"/>
    <property type="match status" value="1"/>
</dbReference>
<dbReference type="Gene3D" id="2.40.30.170">
    <property type="match status" value="1"/>
</dbReference>
<accession>A0A1E1F1Q0</accession>
<organism evidence="8 9">
    <name type="scientific">Sphingobium cloacae</name>
    <dbReference type="NCBI Taxonomy" id="120107"/>
    <lineage>
        <taxon>Bacteria</taxon>
        <taxon>Pseudomonadati</taxon>
        <taxon>Pseudomonadota</taxon>
        <taxon>Alphaproteobacteria</taxon>
        <taxon>Sphingomonadales</taxon>
        <taxon>Sphingomonadaceae</taxon>
        <taxon>Sphingobium</taxon>
    </lineage>
</organism>
<dbReference type="InterPro" id="IPR006143">
    <property type="entry name" value="RND_pump_MFP"/>
</dbReference>
<comment type="similarity">
    <text evidence="2">Belongs to the membrane fusion protein (MFP) (TC 8.A.1) family.</text>
</comment>
<dbReference type="Pfam" id="PF25944">
    <property type="entry name" value="Beta-barrel_RND"/>
    <property type="match status" value="1"/>
</dbReference>
<protein>
    <submittedName>
        <fullName evidence="8">Efflux transporter periplasmic adaptor subunit</fullName>
    </submittedName>
</protein>
<evidence type="ECO:0000313" key="8">
    <source>
        <dbReference type="EMBL" id="BAV64420.1"/>
    </source>
</evidence>
<evidence type="ECO:0000256" key="1">
    <source>
        <dbReference type="ARBA" id="ARBA00004196"/>
    </source>
</evidence>
<dbReference type="SUPFAM" id="SSF111369">
    <property type="entry name" value="HlyD-like secretion proteins"/>
    <property type="match status" value="1"/>
</dbReference>
<evidence type="ECO:0000259" key="5">
    <source>
        <dbReference type="Pfam" id="PF25917"/>
    </source>
</evidence>
<evidence type="ECO:0000259" key="7">
    <source>
        <dbReference type="Pfam" id="PF25967"/>
    </source>
</evidence>
<reference evidence="8 9" key="1">
    <citation type="submission" date="2016-10" db="EMBL/GenBank/DDBJ databases">
        <title>Complete Genome Sequence of the Nonylphenol-Degrading Bacterium Sphingobium cloacae JCM 10874T.</title>
        <authorList>
            <person name="Ootsuka M."/>
            <person name="Nishizawa T."/>
            <person name="Ohta H."/>
        </authorList>
    </citation>
    <scope>NUCLEOTIDE SEQUENCE [LARGE SCALE GENOMIC DNA]</scope>
    <source>
        <strain evidence="8 9">JCM 10874</strain>
    </source>
</reference>
<name>A0A1E1F1Q0_9SPHN</name>
<feature type="signal peptide" evidence="3">
    <location>
        <begin position="1"/>
        <end position="16"/>
    </location>
</feature>
<dbReference type="RefSeq" id="WP_066516163.1">
    <property type="nucleotide sequence ID" value="NZ_AP017655.1"/>
</dbReference>
<feature type="domain" description="Multidrug resistance protein MdtA-like beta-barrel" evidence="6">
    <location>
        <begin position="203"/>
        <end position="281"/>
    </location>
</feature>
<dbReference type="InterPro" id="IPR058625">
    <property type="entry name" value="MdtA-like_BSH"/>
</dbReference>
<evidence type="ECO:0000259" key="4">
    <source>
        <dbReference type="Pfam" id="PF25876"/>
    </source>
</evidence>
<dbReference type="GO" id="GO:0005886">
    <property type="term" value="C:plasma membrane"/>
    <property type="evidence" value="ECO:0007669"/>
    <property type="project" value="UniProtKB-SubCell"/>
</dbReference>
<sequence>MILRPLSMMAAALALAACSGSAPPEAPAVVEVLTIRVEPTAVTVADELPGRVVAYRDAEIRPQVGGIIQRRLFEQGEFVHAGQPLFQISPAPFRADTDTAAATVEKATAAYGRARVQAERLKPLVDADAISRQSFDDAVAARDQAAAELAEARATLRRRLDLGFARITAPISGRIGAANVTEGALVAAGDANPLATVQQIDRVYVDVRQPAERFAALREAAGGDNGAVTILTASGRAHPARGKILFSGIAVDPGTGDALVRVAVDNPGEGLLPGMFVRAKLPRVTLPAALTVPQQAVTRDANGDPQVSVVDGQDRVHPRRITVGDVVDGRYLVLAGLRTGERVIVVGQDRVQPGVPVTQRAWRPAQGN</sequence>
<feature type="chain" id="PRO_5009112419" evidence="3">
    <location>
        <begin position="17"/>
        <end position="368"/>
    </location>
</feature>
<dbReference type="AlphaFoldDB" id="A0A1E1F1Q0"/>
<dbReference type="GO" id="GO:0022857">
    <property type="term" value="F:transmembrane transporter activity"/>
    <property type="evidence" value="ECO:0007669"/>
    <property type="project" value="InterPro"/>
</dbReference>
<comment type="subcellular location">
    <subcellularLocation>
        <location evidence="1">Cell envelope</location>
    </subcellularLocation>
</comment>
<dbReference type="Gene3D" id="2.40.50.100">
    <property type="match status" value="1"/>
</dbReference>
<dbReference type="PROSITE" id="PS51257">
    <property type="entry name" value="PROKAR_LIPOPROTEIN"/>
    <property type="match status" value="1"/>
</dbReference>
<dbReference type="InterPro" id="IPR058624">
    <property type="entry name" value="MdtA-like_HH"/>
</dbReference>
<dbReference type="Proteomes" id="UP000218272">
    <property type="component" value="Chromosome SCLO_1"/>
</dbReference>